<dbReference type="AlphaFoldDB" id="A0A1M5BHR0"/>
<keyword evidence="4" id="KW-1185">Reference proteome</keyword>
<protein>
    <recommendedName>
        <fullName evidence="5">DUF2752 domain-containing protein</fullName>
    </recommendedName>
</protein>
<feature type="region of interest" description="Disordered" evidence="1">
    <location>
        <begin position="1"/>
        <end position="25"/>
    </location>
</feature>
<dbReference type="Pfam" id="PF10825">
    <property type="entry name" value="DUF2752"/>
    <property type="match status" value="1"/>
</dbReference>
<feature type="compositionally biased region" description="Pro residues" evidence="1">
    <location>
        <begin position="1"/>
        <end position="13"/>
    </location>
</feature>
<name>A0A1M5BHR0_STRHI</name>
<feature type="transmembrane region" description="Helical" evidence="2">
    <location>
        <begin position="94"/>
        <end position="116"/>
    </location>
</feature>
<dbReference type="Proteomes" id="UP000184501">
    <property type="component" value="Unassembled WGS sequence"/>
</dbReference>
<proteinExistence type="predicted"/>
<feature type="transmembrane region" description="Helical" evidence="2">
    <location>
        <begin position="136"/>
        <end position="154"/>
    </location>
</feature>
<feature type="transmembrane region" description="Helical" evidence="2">
    <location>
        <begin position="34"/>
        <end position="55"/>
    </location>
</feature>
<evidence type="ECO:0000256" key="1">
    <source>
        <dbReference type="SAM" id="MobiDB-lite"/>
    </source>
</evidence>
<evidence type="ECO:0000313" key="4">
    <source>
        <dbReference type="Proteomes" id="UP000184501"/>
    </source>
</evidence>
<evidence type="ECO:0000313" key="3">
    <source>
        <dbReference type="EMBL" id="SHF42153.1"/>
    </source>
</evidence>
<sequence>MTGIPPPGAPSPAPGCGAGRRADRRGGPLSRLTALAPPLGVAALAAVGCGVVLWADPTAPGNPLPTCPTKAWLGLVCPGCGALRMTYSLLHGDLLAAAHYNAVALAALPLLAWTWVAWLRARLDRRPRRSWQHHRWAPMAVLGVLLVWWVIRNIPVSPFLALRV</sequence>
<gene>
    <name evidence="3" type="ORF">SAMN05444320_103583</name>
</gene>
<dbReference type="InterPro" id="IPR021215">
    <property type="entry name" value="DUF2752"/>
</dbReference>
<dbReference type="EMBL" id="FQVN01000003">
    <property type="protein sequence ID" value="SHF42153.1"/>
    <property type="molecule type" value="Genomic_DNA"/>
</dbReference>
<organism evidence="3 4">
    <name type="scientific">Streptoalloteichus hindustanus</name>
    <dbReference type="NCBI Taxonomy" id="2017"/>
    <lineage>
        <taxon>Bacteria</taxon>
        <taxon>Bacillati</taxon>
        <taxon>Actinomycetota</taxon>
        <taxon>Actinomycetes</taxon>
        <taxon>Pseudonocardiales</taxon>
        <taxon>Pseudonocardiaceae</taxon>
        <taxon>Streptoalloteichus</taxon>
    </lineage>
</organism>
<keyword evidence="2" id="KW-0812">Transmembrane</keyword>
<evidence type="ECO:0000256" key="2">
    <source>
        <dbReference type="SAM" id="Phobius"/>
    </source>
</evidence>
<evidence type="ECO:0008006" key="5">
    <source>
        <dbReference type="Google" id="ProtNLM"/>
    </source>
</evidence>
<keyword evidence="2" id="KW-0472">Membrane</keyword>
<keyword evidence="2" id="KW-1133">Transmembrane helix</keyword>
<accession>A0A1M5BHR0</accession>
<reference evidence="3 4" key="1">
    <citation type="submission" date="2016-11" db="EMBL/GenBank/DDBJ databases">
        <authorList>
            <person name="Jaros S."/>
            <person name="Januszkiewicz K."/>
            <person name="Wedrychowicz H."/>
        </authorList>
    </citation>
    <scope>NUCLEOTIDE SEQUENCE [LARGE SCALE GENOMIC DNA]</scope>
    <source>
        <strain evidence="3 4">DSM 44523</strain>
    </source>
</reference>
<dbReference type="STRING" id="2017.SAMN05444320_103583"/>
<dbReference type="RefSeq" id="WP_234995674.1">
    <property type="nucleotide sequence ID" value="NZ_FQVN01000003.1"/>
</dbReference>